<dbReference type="KEGG" id="mmar:MODMU_1875"/>
<dbReference type="OrthoDB" id="3267646at2"/>
<gene>
    <name evidence="1" type="ordered locus">MODMU_1875</name>
</gene>
<keyword evidence="2" id="KW-1185">Reference proteome</keyword>
<dbReference type="EMBL" id="FO203431">
    <property type="protein sequence ID" value="CCH87312.1"/>
    <property type="molecule type" value="Genomic_DNA"/>
</dbReference>
<dbReference type="STRING" id="477641.MODMU_1875"/>
<dbReference type="AlphaFoldDB" id="I4EV99"/>
<dbReference type="HOGENOM" id="CLU_128738_1_0_11"/>
<protein>
    <recommendedName>
        <fullName evidence="3">DoxX family protein</fullName>
    </recommendedName>
</protein>
<dbReference type="OMA" id="PMITTAL"/>
<dbReference type="eggNOG" id="COG4270">
    <property type="taxonomic scope" value="Bacteria"/>
</dbReference>
<dbReference type="PANTHER" id="PTHR36974:SF1">
    <property type="entry name" value="DOXX FAMILY MEMBRANE PROTEIN"/>
    <property type="match status" value="1"/>
</dbReference>
<reference evidence="1 2" key="1">
    <citation type="journal article" date="2012" name="J. Bacteriol.">
        <title>Genome Sequence of Radiation-Resistant Modestobacter marinus Strain BC501, a Representative Actinobacterium That Thrives on Calcareous Stone Surfaces.</title>
        <authorList>
            <person name="Normand P."/>
            <person name="Gury J."/>
            <person name="Pujic P."/>
            <person name="Chouaia B."/>
            <person name="Crotti E."/>
            <person name="Brusetti L."/>
            <person name="Daffonchio D."/>
            <person name="Vacherie B."/>
            <person name="Barbe V."/>
            <person name="Medigue C."/>
            <person name="Calteau A."/>
            <person name="Ghodhbane-Gtari F."/>
            <person name="Essoussi I."/>
            <person name="Nouioui I."/>
            <person name="Abbassi-Ghozzi I."/>
            <person name="Gtari M."/>
        </authorList>
    </citation>
    <scope>NUCLEOTIDE SEQUENCE [LARGE SCALE GENOMIC DNA]</scope>
    <source>
        <strain evidence="2">BC 501</strain>
    </source>
</reference>
<evidence type="ECO:0000313" key="1">
    <source>
        <dbReference type="EMBL" id="CCH87312.1"/>
    </source>
</evidence>
<evidence type="ECO:0008006" key="3">
    <source>
        <dbReference type="Google" id="ProtNLM"/>
    </source>
</evidence>
<dbReference type="PANTHER" id="PTHR36974">
    <property type="entry name" value="MEMBRANE PROTEIN-RELATED"/>
    <property type="match status" value="1"/>
</dbReference>
<name>I4EV99_MODI5</name>
<dbReference type="Proteomes" id="UP000006461">
    <property type="component" value="Chromosome"/>
</dbReference>
<organism evidence="1 2">
    <name type="scientific">Modestobacter italicus (strain DSM 44449 / CECT 9708 / BC 501)</name>
    <dbReference type="NCBI Taxonomy" id="2732864"/>
    <lineage>
        <taxon>Bacteria</taxon>
        <taxon>Bacillati</taxon>
        <taxon>Actinomycetota</taxon>
        <taxon>Actinomycetes</taxon>
        <taxon>Geodermatophilales</taxon>
        <taxon>Geodermatophilaceae</taxon>
        <taxon>Modestobacter</taxon>
    </lineage>
</organism>
<accession>I4EV99</accession>
<proteinExistence type="predicted"/>
<evidence type="ECO:0000313" key="2">
    <source>
        <dbReference type="Proteomes" id="UP000006461"/>
    </source>
</evidence>
<sequence>MTVPRDVRALAIAAGMTGTGVFHLVRPQAYDWMIPPELGRARPWVTGSGVAELATAALVAVPATRRIGGWAAVAVLLGVLPAHAQTLRVFRHEPGKLAVAAARIPFQLPMLQAALRVARGR</sequence>